<accession>A0A830G9I2</accession>
<feature type="transmembrane region" description="Helical" evidence="1">
    <location>
        <begin position="140"/>
        <end position="161"/>
    </location>
</feature>
<dbReference type="Pfam" id="PF02447">
    <property type="entry name" value="GntP_permease"/>
    <property type="match status" value="1"/>
</dbReference>
<keyword evidence="3" id="KW-1185">Reference proteome</keyword>
<feature type="transmembrane region" description="Helical" evidence="1">
    <location>
        <begin position="426"/>
        <end position="447"/>
    </location>
</feature>
<evidence type="ECO:0000256" key="1">
    <source>
        <dbReference type="SAM" id="Phobius"/>
    </source>
</evidence>
<feature type="transmembrane region" description="Helical" evidence="1">
    <location>
        <begin position="7"/>
        <end position="25"/>
    </location>
</feature>
<gene>
    <name evidence="2" type="ORF">GCM10009021_13380</name>
</gene>
<dbReference type="InterPro" id="IPR003474">
    <property type="entry name" value="Glcn_transporter"/>
</dbReference>
<name>A0A830G9I2_9EURY</name>
<reference evidence="2 3" key="1">
    <citation type="journal article" date="2019" name="Int. J. Syst. Evol. Microbiol.">
        <title>The Global Catalogue of Microorganisms (GCM) 10K type strain sequencing project: providing services to taxonomists for standard genome sequencing and annotation.</title>
        <authorList>
            <consortium name="The Broad Institute Genomics Platform"/>
            <consortium name="The Broad Institute Genome Sequencing Center for Infectious Disease"/>
            <person name="Wu L."/>
            <person name="Ma J."/>
        </authorList>
    </citation>
    <scope>NUCLEOTIDE SEQUENCE [LARGE SCALE GENOMIC DNA]</scope>
    <source>
        <strain evidence="2 3">JCM 16331</strain>
    </source>
</reference>
<feature type="transmembrane region" description="Helical" evidence="1">
    <location>
        <begin position="334"/>
        <end position="356"/>
    </location>
</feature>
<evidence type="ECO:0000313" key="3">
    <source>
        <dbReference type="Proteomes" id="UP000608850"/>
    </source>
</evidence>
<proteinExistence type="predicted"/>
<feature type="transmembrane region" description="Helical" evidence="1">
    <location>
        <begin position="173"/>
        <end position="197"/>
    </location>
</feature>
<keyword evidence="1" id="KW-1133">Transmembrane helix</keyword>
<evidence type="ECO:0000313" key="2">
    <source>
        <dbReference type="EMBL" id="GGN14430.1"/>
    </source>
</evidence>
<comment type="caution">
    <text evidence="2">The sequence shown here is derived from an EMBL/GenBank/DDBJ whole genome shotgun (WGS) entry which is preliminary data.</text>
</comment>
<dbReference type="AlphaFoldDB" id="A0A830G9I2"/>
<dbReference type="Proteomes" id="UP000608850">
    <property type="component" value="Unassembled WGS sequence"/>
</dbReference>
<dbReference type="PANTHER" id="PTHR30354">
    <property type="entry name" value="GNT FAMILY GLUCONATE TRANSPORTER"/>
    <property type="match status" value="1"/>
</dbReference>
<dbReference type="GO" id="GO:0015128">
    <property type="term" value="F:gluconate transmembrane transporter activity"/>
    <property type="evidence" value="ECO:0007669"/>
    <property type="project" value="InterPro"/>
</dbReference>
<keyword evidence="1" id="KW-0812">Transmembrane</keyword>
<keyword evidence="1" id="KW-0472">Membrane</keyword>
<dbReference type="GO" id="GO:0005886">
    <property type="term" value="C:plasma membrane"/>
    <property type="evidence" value="ECO:0007669"/>
    <property type="project" value="TreeGrafter"/>
</dbReference>
<feature type="transmembrane region" description="Helical" evidence="1">
    <location>
        <begin position="275"/>
        <end position="294"/>
    </location>
</feature>
<organism evidence="2 3">
    <name type="scientific">Halarchaeum nitratireducens</name>
    <dbReference type="NCBI Taxonomy" id="489913"/>
    <lineage>
        <taxon>Archaea</taxon>
        <taxon>Methanobacteriati</taxon>
        <taxon>Methanobacteriota</taxon>
        <taxon>Stenosarchaea group</taxon>
        <taxon>Halobacteria</taxon>
        <taxon>Halobacteriales</taxon>
        <taxon>Halobacteriaceae</taxon>
    </lineage>
</organism>
<feature type="transmembrane region" description="Helical" evidence="1">
    <location>
        <begin position="60"/>
        <end position="82"/>
    </location>
</feature>
<feature type="transmembrane region" description="Helical" evidence="1">
    <location>
        <begin position="107"/>
        <end position="128"/>
    </location>
</feature>
<feature type="transmembrane region" description="Helical" evidence="1">
    <location>
        <begin position="233"/>
        <end position="255"/>
    </location>
</feature>
<dbReference type="EMBL" id="BMOQ01000003">
    <property type="protein sequence ID" value="GGN14430.1"/>
    <property type="molecule type" value="Genomic_DNA"/>
</dbReference>
<feature type="transmembrane region" description="Helical" evidence="1">
    <location>
        <begin position="377"/>
        <end position="406"/>
    </location>
</feature>
<sequence>MRMLQGYALLALLLLAVAFIVVATARLELHAFLTLLVAAYGTALLGGIDPARAATLVTDGFGGTLGYIGIVILAGTIIGTILEKSGGAIVIAETVLGLFGEDLTTEALAATGGLVSIPVFCDSGFVILSGLNRAIAERSSLSLATVAVALAGGLYTTHVFVPPTPGPIAAAGILHAPIGLVMLAGIVVSIPVIFAAAKWADRVASNYEIDPAPETTVEEIEAEYGHLPSPAAAFAPLVVPIVLIAVGSVATYPSAEDPAFVTGQLQSALQFVGDPSVALIIGAFVGFATVPTYTDEMSSEWVSEGLTNAAVILAVTGAGGAFGSVLGALPLRDFVGNALGGLGLGLIAVFVLAAALKTTLGSSTVSILTTAGIVAPLLPNLGLAGTWGSVFAVLAIGAGSMTVSHANDSYFWIITEFSDMETATAYQAWTLATLALGIVSIVWIVILKNIVVAVA</sequence>
<protein>
    <submittedName>
        <fullName evidence="2">Gluconate transporter</fullName>
    </submittedName>
</protein>
<feature type="transmembrane region" description="Helical" evidence="1">
    <location>
        <begin position="306"/>
        <end position="328"/>
    </location>
</feature>
<feature type="transmembrane region" description="Helical" evidence="1">
    <location>
        <begin position="31"/>
        <end position="48"/>
    </location>
</feature>
<dbReference type="PANTHER" id="PTHR30354:SF11">
    <property type="entry name" value="PERMEASE"/>
    <property type="match status" value="1"/>
</dbReference>